<dbReference type="EMBL" id="BARS01002462">
    <property type="protein sequence ID" value="GAF85402.1"/>
    <property type="molecule type" value="Genomic_DNA"/>
</dbReference>
<name>X0TB39_9ZZZZ</name>
<evidence type="ECO:0000313" key="1">
    <source>
        <dbReference type="EMBL" id="GAF85402.1"/>
    </source>
</evidence>
<organism evidence="1">
    <name type="scientific">marine sediment metagenome</name>
    <dbReference type="NCBI Taxonomy" id="412755"/>
    <lineage>
        <taxon>unclassified sequences</taxon>
        <taxon>metagenomes</taxon>
        <taxon>ecological metagenomes</taxon>
    </lineage>
</organism>
<proteinExistence type="predicted"/>
<comment type="caution">
    <text evidence="1">The sequence shown here is derived from an EMBL/GenBank/DDBJ whole genome shotgun (WGS) entry which is preliminary data.</text>
</comment>
<feature type="non-terminal residue" evidence="1">
    <location>
        <position position="32"/>
    </location>
</feature>
<dbReference type="AlphaFoldDB" id="X0TB39"/>
<reference evidence="1" key="1">
    <citation type="journal article" date="2014" name="Front. Microbiol.">
        <title>High frequency of phylogenetically diverse reductive dehalogenase-homologous genes in deep subseafloor sedimentary metagenomes.</title>
        <authorList>
            <person name="Kawai M."/>
            <person name="Futagami T."/>
            <person name="Toyoda A."/>
            <person name="Takaki Y."/>
            <person name="Nishi S."/>
            <person name="Hori S."/>
            <person name="Arai W."/>
            <person name="Tsubouchi T."/>
            <person name="Morono Y."/>
            <person name="Uchiyama I."/>
            <person name="Ito T."/>
            <person name="Fujiyama A."/>
            <person name="Inagaki F."/>
            <person name="Takami H."/>
        </authorList>
    </citation>
    <scope>NUCLEOTIDE SEQUENCE</scope>
    <source>
        <strain evidence="1">Expedition CK06-06</strain>
    </source>
</reference>
<sequence length="32" mass="3599">MPRIMLVNALDPEEIRVAVLTDGVLDELFVET</sequence>
<gene>
    <name evidence="1" type="ORF">S01H1_04687</name>
</gene>
<protein>
    <submittedName>
        <fullName evidence="1">Uncharacterized protein</fullName>
    </submittedName>
</protein>
<accession>X0TB39</accession>